<dbReference type="Proteomes" id="UP000887580">
    <property type="component" value="Unplaced"/>
</dbReference>
<dbReference type="WBParaSite" id="PS1159_v2.g15308.t1">
    <property type="protein sequence ID" value="PS1159_v2.g15308.t1"/>
    <property type="gene ID" value="PS1159_v2.g15308"/>
</dbReference>
<proteinExistence type="predicted"/>
<evidence type="ECO:0000313" key="1">
    <source>
        <dbReference type="Proteomes" id="UP000887580"/>
    </source>
</evidence>
<accession>A0AC35F9S1</accession>
<organism evidence="1 2">
    <name type="scientific">Panagrolaimus sp. PS1159</name>
    <dbReference type="NCBI Taxonomy" id="55785"/>
    <lineage>
        <taxon>Eukaryota</taxon>
        <taxon>Metazoa</taxon>
        <taxon>Ecdysozoa</taxon>
        <taxon>Nematoda</taxon>
        <taxon>Chromadorea</taxon>
        <taxon>Rhabditida</taxon>
        <taxon>Tylenchina</taxon>
        <taxon>Panagrolaimomorpha</taxon>
        <taxon>Panagrolaimoidea</taxon>
        <taxon>Panagrolaimidae</taxon>
        <taxon>Panagrolaimus</taxon>
    </lineage>
</organism>
<name>A0AC35F9S1_9BILA</name>
<evidence type="ECO:0000313" key="2">
    <source>
        <dbReference type="WBParaSite" id="PS1159_v2.g15308.t1"/>
    </source>
</evidence>
<sequence length="588" mass="67740">MFKLVFGFLFFVLPLNIYGLICNNASIASINNQIHNIPLTSQKCSSSVSACVSKYFNDGDDFRYEIGCDIDNILCKKYSNECFIDSYPTRICCCKTDNCVHLNATKPIEFSFPDGFKFSTATAAYQIEGGAFEDGKAPNIWDIYTHKFGGIANNDTGDIACDSYHLWKTDVELLKATKVHHYRFSLSWSRLLPENDPMKPNKKALEYYHNLLDALLKTNIEPVVTIFHWDLPQSIMEEGGFLDSAISDKFEDYAKFVFLHFGSKVKKWITINEPFSIVKYSYCGEIVVHAPGEFKKHCEWMIYRAGHNLLLSHMKAAKIYKKHFKAHQNGEIGITISGTWFYPETNSTEDIEASENGFQFSWGWWAHPIFGKGGDYPSIMKEKIEKASEEKMFRTISRLPKFTEQERKDLMGSADFLGINYYRSVTAKARDEKDYDYLDKYVMHMDAGITPGYFNNWELIDWIWYTPDGLRKLLNKFKFEFGDIPLMITENGIMDIEGEGLEDLNRIRYLRAHLSAISMAAIVDKVNVKAYTLWSLMDNFEWTAGYKTKFGIHHVDFNSPNRTRTPKASVAFYRNIIENNKVFGFGIN</sequence>
<reference evidence="2" key="1">
    <citation type="submission" date="2022-11" db="UniProtKB">
        <authorList>
            <consortium name="WormBaseParasite"/>
        </authorList>
    </citation>
    <scope>IDENTIFICATION</scope>
</reference>
<protein>
    <submittedName>
        <fullName evidence="2">Beta-glucosidase</fullName>
    </submittedName>
</protein>